<evidence type="ECO:0000259" key="1">
    <source>
        <dbReference type="Pfam" id="PF04993"/>
    </source>
</evidence>
<organism evidence="2 3">
    <name type="scientific">Rhodopila globiformis</name>
    <name type="common">Rhodopseudomonas globiformis</name>
    <dbReference type="NCBI Taxonomy" id="1071"/>
    <lineage>
        <taxon>Bacteria</taxon>
        <taxon>Pseudomonadati</taxon>
        <taxon>Pseudomonadota</taxon>
        <taxon>Alphaproteobacteria</taxon>
        <taxon>Acetobacterales</taxon>
        <taxon>Acetobacteraceae</taxon>
        <taxon>Rhodopila</taxon>
    </lineage>
</organism>
<gene>
    <name evidence="2" type="ORF">CCS01_08495</name>
</gene>
<dbReference type="InterPro" id="IPR047525">
    <property type="entry name" value="TfoX-like"/>
</dbReference>
<dbReference type="SUPFAM" id="SSF159894">
    <property type="entry name" value="YgaC/TfoX-N like"/>
    <property type="match status" value="1"/>
</dbReference>
<comment type="caution">
    <text evidence="2">The sequence shown here is derived from an EMBL/GenBank/DDBJ whole genome shotgun (WGS) entry which is preliminary data.</text>
</comment>
<keyword evidence="3" id="KW-1185">Reference proteome</keyword>
<protein>
    <recommendedName>
        <fullName evidence="1">TfoX N-terminal domain-containing protein</fullName>
    </recommendedName>
</protein>
<dbReference type="PANTHER" id="PTHR36121">
    <property type="entry name" value="PROTEIN SXY"/>
    <property type="match status" value="1"/>
</dbReference>
<dbReference type="Gene3D" id="3.30.1460.30">
    <property type="entry name" value="YgaC/TfoX-N like chaperone"/>
    <property type="match status" value="1"/>
</dbReference>
<reference evidence="2 3" key="1">
    <citation type="journal article" date="2018" name="Arch. Microbiol.">
        <title>New insights into the metabolic potential of the phototrophic purple bacterium Rhodopila globiformis DSM 161(T) from its draft genome sequence and evidence for a vanadium-dependent nitrogenase.</title>
        <authorList>
            <person name="Imhoff J.F."/>
            <person name="Rahn T."/>
            <person name="Kunzel S."/>
            <person name="Neulinger S.C."/>
        </authorList>
    </citation>
    <scope>NUCLEOTIDE SEQUENCE [LARGE SCALE GENOMIC DNA]</scope>
    <source>
        <strain evidence="2 3">DSM 161</strain>
    </source>
</reference>
<dbReference type="RefSeq" id="WP_104518417.1">
    <property type="nucleotide sequence ID" value="NZ_NHRY01000076.1"/>
</dbReference>
<evidence type="ECO:0000313" key="2">
    <source>
        <dbReference type="EMBL" id="PPQ35231.1"/>
    </source>
</evidence>
<feature type="domain" description="TfoX N-terminal" evidence="1">
    <location>
        <begin position="13"/>
        <end position="106"/>
    </location>
</feature>
<dbReference type="OrthoDB" id="1524907at2"/>
<dbReference type="Proteomes" id="UP000239724">
    <property type="component" value="Unassembled WGS sequence"/>
</dbReference>
<evidence type="ECO:0000313" key="3">
    <source>
        <dbReference type="Proteomes" id="UP000239724"/>
    </source>
</evidence>
<dbReference type="EMBL" id="NHRY01000076">
    <property type="protein sequence ID" value="PPQ35231.1"/>
    <property type="molecule type" value="Genomic_DNA"/>
</dbReference>
<proteinExistence type="predicted"/>
<dbReference type="Pfam" id="PF04993">
    <property type="entry name" value="TfoX_N"/>
    <property type="match status" value="1"/>
</dbReference>
<name>A0A2S6NJX0_RHOGL</name>
<sequence>MRQPDRLADLVVELLDPLGPVSARRMFGGVGLFHRGLMFGLIVRDELFLKAGAANLAAFEAAGEAAFSYETRTGTHTLRSYWRCPPDLLDDGETFRDWARKAIEAATEASRAKPKAPRRRATGP</sequence>
<dbReference type="PANTHER" id="PTHR36121:SF1">
    <property type="entry name" value="PROTEIN SXY"/>
    <property type="match status" value="1"/>
</dbReference>
<dbReference type="AlphaFoldDB" id="A0A2S6NJX0"/>
<dbReference type="InterPro" id="IPR007076">
    <property type="entry name" value="TfoX_N"/>
</dbReference>
<accession>A0A2S6NJX0</accession>